<dbReference type="PANTHER" id="PTHR47959">
    <property type="entry name" value="ATP-DEPENDENT RNA HELICASE RHLE-RELATED"/>
    <property type="match status" value="1"/>
</dbReference>
<dbReference type="SUPFAM" id="SSF52540">
    <property type="entry name" value="P-loop containing nucleoside triphosphate hydrolases"/>
    <property type="match status" value="1"/>
</dbReference>
<keyword evidence="1" id="KW-0547">Nucleotide-binding</keyword>
<evidence type="ECO:0000256" key="4">
    <source>
        <dbReference type="ARBA" id="ARBA00022840"/>
    </source>
</evidence>
<organism evidence="6 7">
    <name type="scientific">Myotis davidii</name>
    <name type="common">David's myotis</name>
    <dbReference type="NCBI Taxonomy" id="225400"/>
    <lineage>
        <taxon>Eukaryota</taxon>
        <taxon>Metazoa</taxon>
        <taxon>Chordata</taxon>
        <taxon>Craniata</taxon>
        <taxon>Vertebrata</taxon>
        <taxon>Euteleostomi</taxon>
        <taxon>Mammalia</taxon>
        <taxon>Eutheria</taxon>
        <taxon>Laurasiatheria</taxon>
        <taxon>Chiroptera</taxon>
        <taxon>Yangochiroptera</taxon>
        <taxon>Vespertilionidae</taxon>
        <taxon>Myotis</taxon>
    </lineage>
</organism>
<dbReference type="Gene3D" id="3.40.50.300">
    <property type="entry name" value="P-loop containing nucleotide triphosphate hydrolases"/>
    <property type="match status" value="1"/>
</dbReference>
<dbReference type="GO" id="GO:0016787">
    <property type="term" value="F:hydrolase activity"/>
    <property type="evidence" value="ECO:0007669"/>
    <property type="project" value="UniProtKB-KW"/>
</dbReference>
<dbReference type="GO" id="GO:0005524">
    <property type="term" value="F:ATP binding"/>
    <property type="evidence" value="ECO:0007669"/>
    <property type="project" value="UniProtKB-KW"/>
</dbReference>
<accession>L5MFX9</accession>
<feature type="domain" description="Helicase C-terminal" evidence="5">
    <location>
        <begin position="17"/>
        <end position="80"/>
    </location>
</feature>
<proteinExistence type="predicted"/>
<evidence type="ECO:0000256" key="2">
    <source>
        <dbReference type="ARBA" id="ARBA00022801"/>
    </source>
</evidence>
<keyword evidence="7" id="KW-1185">Reference proteome</keyword>
<dbReference type="InterPro" id="IPR050079">
    <property type="entry name" value="DEAD_box_RNA_helicase"/>
</dbReference>
<sequence>MSASPQPLGLLGPRLLQQVSCAHIYSALAQTDCKINLAKFTHGKCSTLIMTDGVALGLDILLLDNVINFSFPAKDKLFLHHACAVNMDGVLSQVPQSMVDEEDCGLRNTLEVSLELRGLGCKADNAQQQYMRLWLTPSPESIKWAKDLDLTGLGLHLLFSSSF</sequence>
<dbReference type="AlphaFoldDB" id="L5MFX9"/>
<dbReference type="Proteomes" id="UP000010556">
    <property type="component" value="Unassembled WGS sequence"/>
</dbReference>
<evidence type="ECO:0000256" key="3">
    <source>
        <dbReference type="ARBA" id="ARBA00022806"/>
    </source>
</evidence>
<gene>
    <name evidence="6" type="ORF">MDA_GLEAN10016389</name>
</gene>
<dbReference type="EMBL" id="KB100887">
    <property type="protein sequence ID" value="ELK37170.1"/>
    <property type="molecule type" value="Genomic_DNA"/>
</dbReference>
<dbReference type="PANTHER" id="PTHR47959:SF8">
    <property type="entry name" value="RNA HELICASE"/>
    <property type="match status" value="1"/>
</dbReference>
<evidence type="ECO:0000313" key="6">
    <source>
        <dbReference type="EMBL" id="ELK37170.1"/>
    </source>
</evidence>
<dbReference type="Pfam" id="PF00271">
    <property type="entry name" value="Helicase_C"/>
    <property type="match status" value="1"/>
</dbReference>
<dbReference type="InterPro" id="IPR001650">
    <property type="entry name" value="Helicase_C-like"/>
</dbReference>
<evidence type="ECO:0000256" key="1">
    <source>
        <dbReference type="ARBA" id="ARBA00022741"/>
    </source>
</evidence>
<evidence type="ECO:0000259" key="5">
    <source>
        <dbReference type="Pfam" id="PF00271"/>
    </source>
</evidence>
<evidence type="ECO:0000313" key="7">
    <source>
        <dbReference type="Proteomes" id="UP000010556"/>
    </source>
</evidence>
<reference evidence="7" key="1">
    <citation type="journal article" date="2013" name="Science">
        <title>Comparative analysis of bat genomes provides insight into the evolution of flight and immunity.</title>
        <authorList>
            <person name="Zhang G."/>
            <person name="Cowled C."/>
            <person name="Shi Z."/>
            <person name="Huang Z."/>
            <person name="Bishop-Lilly K.A."/>
            <person name="Fang X."/>
            <person name="Wynne J.W."/>
            <person name="Xiong Z."/>
            <person name="Baker M.L."/>
            <person name="Zhao W."/>
            <person name="Tachedjian M."/>
            <person name="Zhu Y."/>
            <person name="Zhou P."/>
            <person name="Jiang X."/>
            <person name="Ng J."/>
            <person name="Yang L."/>
            <person name="Wu L."/>
            <person name="Xiao J."/>
            <person name="Feng Y."/>
            <person name="Chen Y."/>
            <person name="Sun X."/>
            <person name="Zhang Y."/>
            <person name="Marsh G.A."/>
            <person name="Crameri G."/>
            <person name="Broder C.C."/>
            <person name="Frey K.G."/>
            <person name="Wang L.F."/>
            <person name="Wang J."/>
        </authorList>
    </citation>
    <scope>NUCLEOTIDE SEQUENCE [LARGE SCALE GENOMIC DNA]</scope>
</reference>
<dbReference type="GO" id="GO:0003724">
    <property type="term" value="F:RNA helicase activity"/>
    <property type="evidence" value="ECO:0007669"/>
    <property type="project" value="TreeGrafter"/>
</dbReference>
<keyword evidence="3 6" id="KW-0347">Helicase</keyword>
<keyword evidence="2" id="KW-0378">Hydrolase</keyword>
<dbReference type="InterPro" id="IPR027417">
    <property type="entry name" value="P-loop_NTPase"/>
</dbReference>
<keyword evidence="4" id="KW-0067">ATP-binding</keyword>
<name>L5MFX9_MYODS</name>
<protein>
    <submittedName>
        <fullName evidence="6">ATP-dependent RNA helicase DDX54</fullName>
    </submittedName>
</protein>
<dbReference type="GO" id="GO:0005829">
    <property type="term" value="C:cytosol"/>
    <property type="evidence" value="ECO:0007669"/>
    <property type="project" value="TreeGrafter"/>
</dbReference>